<organism evidence="3 4">
    <name type="scientific">Aspergillus pseudodeflectus</name>
    <dbReference type="NCBI Taxonomy" id="176178"/>
    <lineage>
        <taxon>Eukaryota</taxon>
        <taxon>Fungi</taxon>
        <taxon>Dikarya</taxon>
        <taxon>Ascomycota</taxon>
        <taxon>Pezizomycotina</taxon>
        <taxon>Eurotiomycetes</taxon>
        <taxon>Eurotiomycetidae</taxon>
        <taxon>Eurotiales</taxon>
        <taxon>Aspergillaceae</taxon>
        <taxon>Aspergillus</taxon>
        <taxon>Aspergillus subgen. Nidulantes</taxon>
    </lineage>
</organism>
<dbReference type="Proteomes" id="UP001610444">
    <property type="component" value="Unassembled WGS sequence"/>
</dbReference>
<evidence type="ECO:0000313" key="4">
    <source>
        <dbReference type="Proteomes" id="UP001610444"/>
    </source>
</evidence>
<reference evidence="3 4" key="1">
    <citation type="submission" date="2024-07" db="EMBL/GenBank/DDBJ databases">
        <title>Section-level genome sequencing and comparative genomics of Aspergillus sections Usti and Cavernicolus.</title>
        <authorList>
            <consortium name="Lawrence Berkeley National Laboratory"/>
            <person name="Nybo J.L."/>
            <person name="Vesth T.C."/>
            <person name="Theobald S."/>
            <person name="Frisvad J.C."/>
            <person name="Larsen T.O."/>
            <person name="Kjaerboelling I."/>
            <person name="Rothschild-Mancinelli K."/>
            <person name="Lyhne E.K."/>
            <person name="Kogle M.E."/>
            <person name="Barry K."/>
            <person name="Clum A."/>
            <person name="Na H."/>
            <person name="Ledsgaard L."/>
            <person name="Lin J."/>
            <person name="Lipzen A."/>
            <person name="Kuo A."/>
            <person name="Riley R."/>
            <person name="Mondo S."/>
            <person name="LaButti K."/>
            <person name="Haridas S."/>
            <person name="Pangalinan J."/>
            <person name="Salamov A.A."/>
            <person name="Simmons B.A."/>
            <person name="Magnuson J.K."/>
            <person name="Chen J."/>
            <person name="Drula E."/>
            <person name="Henrissat B."/>
            <person name="Wiebenga A."/>
            <person name="Lubbers R.J."/>
            <person name="Gomes A.C."/>
            <person name="Macurrencykelacurrency M.R."/>
            <person name="Stajich J."/>
            <person name="Grigoriev I.V."/>
            <person name="Mortensen U.H."/>
            <person name="De vries R.P."/>
            <person name="Baker S.E."/>
            <person name="Andersen M.R."/>
        </authorList>
    </citation>
    <scope>NUCLEOTIDE SEQUENCE [LARGE SCALE GENOMIC DNA]</scope>
    <source>
        <strain evidence="3 4">CBS 756.74</strain>
    </source>
</reference>
<dbReference type="InterPro" id="IPR036291">
    <property type="entry name" value="NAD(P)-bd_dom_sf"/>
</dbReference>
<keyword evidence="4" id="KW-1185">Reference proteome</keyword>
<comment type="similarity">
    <text evidence="1">Belongs to the short-chain dehydrogenases/reductases (SDR) family.</text>
</comment>
<gene>
    <name evidence="3" type="ORF">BJX68DRAFT_264922</name>
</gene>
<evidence type="ECO:0000256" key="1">
    <source>
        <dbReference type="ARBA" id="ARBA00006484"/>
    </source>
</evidence>
<evidence type="ECO:0000256" key="2">
    <source>
        <dbReference type="ARBA" id="ARBA00023002"/>
    </source>
</evidence>
<dbReference type="EMBL" id="JBFXLR010000012">
    <property type="protein sequence ID" value="KAL2854182.1"/>
    <property type="molecule type" value="Genomic_DNA"/>
</dbReference>
<dbReference type="Pfam" id="PF00106">
    <property type="entry name" value="adh_short"/>
    <property type="match status" value="1"/>
</dbReference>
<keyword evidence="2" id="KW-0560">Oxidoreductase</keyword>
<dbReference type="RefSeq" id="XP_070901347.1">
    <property type="nucleotide sequence ID" value="XM_071045086.1"/>
</dbReference>
<dbReference type="PANTHER" id="PTHR24321">
    <property type="entry name" value="DEHYDROGENASES, SHORT CHAIN"/>
    <property type="match status" value="1"/>
</dbReference>
<dbReference type="InterPro" id="IPR002347">
    <property type="entry name" value="SDR_fam"/>
</dbReference>
<accession>A0ABR4KPH8</accession>
<comment type="caution">
    <text evidence="3">The sequence shown here is derived from an EMBL/GenBank/DDBJ whole genome shotgun (WGS) entry which is preliminary data.</text>
</comment>
<dbReference type="CDD" id="cd05233">
    <property type="entry name" value="SDR_c"/>
    <property type="match status" value="1"/>
</dbReference>
<protein>
    <submittedName>
        <fullName evidence="3">Uncharacterized protein</fullName>
    </submittedName>
</protein>
<dbReference type="Gene3D" id="3.40.50.720">
    <property type="entry name" value="NAD(P)-binding Rossmann-like Domain"/>
    <property type="match status" value="1"/>
</dbReference>
<dbReference type="PANTHER" id="PTHR24321:SF8">
    <property type="entry name" value="ESTRADIOL 17-BETA-DEHYDROGENASE 8-RELATED"/>
    <property type="match status" value="1"/>
</dbReference>
<proteinExistence type="inferred from homology"/>
<evidence type="ECO:0000313" key="3">
    <source>
        <dbReference type="EMBL" id="KAL2854182.1"/>
    </source>
</evidence>
<dbReference type="SUPFAM" id="SSF51735">
    <property type="entry name" value="NAD(P)-binding Rossmann-fold domains"/>
    <property type="match status" value="1"/>
</dbReference>
<sequence>MSGFQGKVITVTGAASGIGYAIAHHLANLGARLSITDISTEGLATTAAELESIIGKENLSSQALNITDRPAVESWITSTTTYFGRLDGSVDAAGVYPKESVVEPIWNVSDDDWNFAQDVNVKRMLNLVPAQLRYMTGAVERKEIETASAVVFGSDESVTGASSLSAYTTSKHGFLGLMRAGAIDAAPFGVRVNAVCP</sequence>
<name>A0ABR4KPH8_9EURO</name>
<dbReference type="GeneID" id="98160250"/>
<dbReference type="PRINTS" id="PR00081">
    <property type="entry name" value="GDHRDH"/>
</dbReference>